<organism evidence="1 2">
    <name type="scientific">Enterococcus ratti</name>
    <dbReference type="NCBI Taxonomy" id="150033"/>
    <lineage>
        <taxon>Bacteria</taxon>
        <taxon>Bacillati</taxon>
        <taxon>Bacillota</taxon>
        <taxon>Bacilli</taxon>
        <taxon>Lactobacillales</taxon>
        <taxon>Enterococcaceae</taxon>
        <taxon>Enterococcus</taxon>
    </lineage>
</organism>
<gene>
    <name evidence="1" type="ORF">RV14_GL000943</name>
</gene>
<evidence type="ECO:0000313" key="1">
    <source>
        <dbReference type="EMBL" id="OJG83709.1"/>
    </source>
</evidence>
<dbReference type="EMBL" id="JXLB01000002">
    <property type="protein sequence ID" value="OJG83709.1"/>
    <property type="molecule type" value="Genomic_DNA"/>
</dbReference>
<sequence>MNRGTSIGISLQVDQQLIDLQIPTRVTIIRLKKLLIEALRLRQVALPEEYDLVVLNKPIRLNEEFLLSDYPICEGDQLLIRSCTFSKDKCR</sequence>
<dbReference type="Pfam" id="PF08817">
    <property type="entry name" value="YukD"/>
    <property type="match status" value="1"/>
</dbReference>
<dbReference type="Gene3D" id="3.10.20.90">
    <property type="entry name" value="Phosphatidylinositol 3-kinase Catalytic Subunit, Chain A, domain 1"/>
    <property type="match status" value="1"/>
</dbReference>
<comment type="caution">
    <text evidence="1">The sequence shown here is derived from an EMBL/GenBank/DDBJ whole genome shotgun (WGS) entry which is preliminary data.</text>
</comment>
<dbReference type="SUPFAM" id="SSF54236">
    <property type="entry name" value="Ubiquitin-like"/>
    <property type="match status" value="1"/>
</dbReference>
<dbReference type="RefSeq" id="WP_071854539.1">
    <property type="nucleotide sequence ID" value="NZ_JBCLRY010000006.1"/>
</dbReference>
<reference evidence="1 2" key="1">
    <citation type="submission" date="2014-12" db="EMBL/GenBank/DDBJ databases">
        <title>Draft genome sequences of 29 type strains of Enterococci.</title>
        <authorList>
            <person name="Zhong Z."/>
            <person name="Sun Z."/>
            <person name="Liu W."/>
            <person name="Zhang W."/>
            <person name="Zhang H."/>
        </authorList>
    </citation>
    <scope>NUCLEOTIDE SEQUENCE [LARGE SCALE GENOMIC DNA]</scope>
    <source>
        <strain evidence="1 2">DSM 15687</strain>
    </source>
</reference>
<dbReference type="Proteomes" id="UP000182152">
    <property type="component" value="Unassembled WGS sequence"/>
</dbReference>
<keyword evidence="2" id="KW-1185">Reference proteome</keyword>
<name>A0A1L8WRS1_9ENTE</name>
<evidence type="ECO:0000313" key="2">
    <source>
        <dbReference type="Proteomes" id="UP000182152"/>
    </source>
</evidence>
<dbReference type="InterPro" id="IPR029071">
    <property type="entry name" value="Ubiquitin-like_domsf"/>
</dbReference>
<dbReference type="InterPro" id="IPR024962">
    <property type="entry name" value="YukD-like"/>
</dbReference>
<dbReference type="AlphaFoldDB" id="A0A1L8WRS1"/>
<proteinExistence type="predicted"/>
<protein>
    <recommendedName>
        <fullName evidence="3">Type VII secretion protein, YukD family</fullName>
    </recommendedName>
</protein>
<evidence type="ECO:0008006" key="3">
    <source>
        <dbReference type="Google" id="ProtNLM"/>
    </source>
</evidence>
<accession>A0A1L8WRS1</accession>
<dbReference type="STRING" id="150033.RV14_GL000943"/>
<dbReference type="OrthoDB" id="2190294at2"/>